<dbReference type="AlphaFoldDB" id="A0AAD7LDM7"/>
<proteinExistence type="predicted"/>
<gene>
    <name evidence="2" type="ORF">O6P43_022675</name>
</gene>
<dbReference type="Pfam" id="PF25349">
    <property type="entry name" value="PH_PHS1"/>
    <property type="match status" value="1"/>
</dbReference>
<reference evidence="2" key="1">
    <citation type="journal article" date="2023" name="Science">
        <title>Elucidation of the pathway for biosynthesis of saponin adjuvants from the soapbark tree.</title>
        <authorList>
            <person name="Reed J."/>
            <person name="Orme A."/>
            <person name="El-Demerdash A."/>
            <person name="Owen C."/>
            <person name="Martin L.B.B."/>
            <person name="Misra R.C."/>
            <person name="Kikuchi S."/>
            <person name="Rejzek M."/>
            <person name="Martin A.C."/>
            <person name="Harkess A."/>
            <person name="Leebens-Mack J."/>
            <person name="Louveau T."/>
            <person name="Stephenson M.J."/>
            <person name="Osbourn A."/>
        </authorList>
    </citation>
    <scope>NUCLEOTIDE SEQUENCE</scope>
    <source>
        <strain evidence="2">S10</strain>
    </source>
</reference>
<name>A0AAD7LDM7_QUISA</name>
<dbReference type="InterPro" id="IPR057619">
    <property type="entry name" value="PH_PHS1"/>
</dbReference>
<evidence type="ECO:0000313" key="3">
    <source>
        <dbReference type="Proteomes" id="UP001163823"/>
    </source>
</evidence>
<dbReference type="KEGG" id="qsa:O6P43_022675"/>
<organism evidence="2 3">
    <name type="scientific">Quillaja saponaria</name>
    <name type="common">Soap bark tree</name>
    <dbReference type="NCBI Taxonomy" id="32244"/>
    <lineage>
        <taxon>Eukaryota</taxon>
        <taxon>Viridiplantae</taxon>
        <taxon>Streptophyta</taxon>
        <taxon>Embryophyta</taxon>
        <taxon>Tracheophyta</taxon>
        <taxon>Spermatophyta</taxon>
        <taxon>Magnoliopsida</taxon>
        <taxon>eudicotyledons</taxon>
        <taxon>Gunneridae</taxon>
        <taxon>Pentapetalae</taxon>
        <taxon>rosids</taxon>
        <taxon>fabids</taxon>
        <taxon>Fabales</taxon>
        <taxon>Quillajaceae</taxon>
        <taxon>Quillaja</taxon>
    </lineage>
</organism>
<comment type="caution">
    <text evidence="2">The sequence shown here is derived from an EMBL/GenBank/DDBJ whole genome shotgun (WGS) entry which is preliminary data.</text>
</comment>
<protein>
    <submittedName>
        <fullName evidence="2">Protein POOR HOMOLOGOUS SYNAPSIS 1</fullName>
    </submittedName>
</protein>
<sequence length="133" mass="15057">MGGDHLPQSPSETLDTFVKEQWEIHYSRFFNFPSLPSTSPLLKPLSRKRKELSSGTWVTLSSMATLHLVTDHEAQELALIISSPGNFHWEEHYISNLHFSWPQVSCLAECPSRGSRVVFGSKRDFVGQNQTAL</sequence>
<accession>A0AAD7LDM7</accession>
<evidence type="ECO:0000313" key="2">
    <source>
        <dbReference type="EMBL" id="KAJ7956195.1"/>
    </source>
</evidence>
<evidence type="ECO:0000259" key="1">
    <source>
        <dbReference type="Pfam" id="PF25349"/>
    </source>
</evidence>
<keyword evidence="3" id="KW-1185">Reference proteome</keyword>
<feature type="domain" description="Poor homologous synapsis 1 PH" evidence="1">
    <location>
        <begin position="20"/>
        <end position="130"/>
    </location>
</feature>
<dbReference type="Proteomes" id="UP001163823">
    <property type="component" value="Chromosome 9"/>
</dbReference>
<dbReference type="EMBL" id="JARAOO010000009">
    <property type="protein sequence ID" value="KAJ7956195.1"/>
    <property type="molecule type" value="Genomic_DNA"/>
</dbReference>